<dbReference type="Pfam" id="PF05063">
    <property type="entry name" value="MT-A70"/>
    <property type="match status" value="1"/>
</dbReference>
<evidence type="ECO:0000313" key="11">
    <source>
        <dbReference type="Proteomes" id="UP000283509"/>
    </source>
</evidence>
<dbReference type="EC" id="2.7.7.6" evidence="2 8"/>
<keyword evidence="4 8" id="KW-0808">Transferase</keyword>
<dbReference type="InterPro" id="IPR046950">
    <property type="entry name" value="DNA-dir_Rpol_C_phage-type"/>
</dbReference>
<gene>
    <name evidence="10" type="ORF">C7M84_016074</name>
</gene>
<dbReference type="GO" id="GO:0034245">
    <property type="term" value="C:mitochondrial DNA-directed RNA polymerase complex"/>
    <property type="evidence" value="ECO:0007669"/>
    <property type="project" value="TreeGrafter"/>
</dbReference>
<dbReference type="Pfam" id="PF00940">
    <property type="entry name" value="RNA_pol"/>
    <property type="match status" value="1"/>
</dbReference>
<dbReference type="STRING" id="6689.A0A423SP20"/>
<comment type="similarity">
    <text evidence="1 8">Belongs to the phage and mitochondrial RNA polymerase family.</text>
</comment>
<evidence type="ECO:0000256" key="1">
    <source>
        <dbReference type="ARBA" id="ARBA00009493"/>
    </source>
</evidence>
<organism evidence="10 11">
    <name type="scientific">Penaeus vannamei</name>
    <name type="common">Whiteleg shrimp</name>
    <name type="synonym">Litopenaeus vannamei</name>
    <dbReference type="NCBI Taxonomy" id="6689"/>
    <lineage>
        <taxon>Eukaryota</taxon>
        <taxon>Metazoa</taxon>
        <taxon>Ecdysozoa</taxon>
        <taxon>Arthropoda</taxon>
        <taxon>Crustacea</taxon>
        <taxon>Multicrustacea</taxon>
        <taxon>Malacostraca</taxon>
        <taxon>Eumalacostraca</taxon>
        <taxon>Eucarida</taxon>
        <taxon>Decapoda</taxon>
        <taxon>Dendrobranchiata</taxon>
        <taxon>Penaeoidea</taxon>
        <taxon>Penaeidae</taxon>
        <taxon>Penaeus</taxon>
    </lineage>
</organism>
<dbReference type="PANTHER" id="PTHR10102:SF0">
    <property type="entry name" value="DNA-DIRECTED RNA POLYMERASE, MITOCHONDRIAL"/>
    <property type="match status" value="1"/>
</dbReference>
<comment type="caution">
    <text evidence="10">The sequence shown here is derived from an EMBL/GenBank/DDBJ whole genome shotgun (WGS) entry which is preliminary data.</text>
</comment>
<dbReference type="OrthoDB" id="276422at2759"/>
<dbReference type="GO" id="GO:0003899">
    <property type="term" value="F:DNA-directed RNA polymerase activity"/>
    <property type="evidence" value="ECO:0007669"/>
    <property type="project" value="UniProtKB-EC"/>
</dbReference>
<dbReference type="EMBL" id="QCYY01003014">
    <property type="protein sequence ID" value="ROT65947.1"/>
    <property type="molecule type" value="Genomic_DNA"/>
</dbReference>
<evidence type="ECO:0000256" key="4">
    <source>
        <dbReference type="ARBA" id="ARBA00022679"/>
    </source>
</evidence>
<feature type="domain" description="DNA-directed RNA polymerase C-terminal" evidence="9">
    <location>
        <begin position="417"/>
        <end position="709"/>
    </location>
</feature>
<dbReference type="PROSITE" id="PS00092">
    <property type="entry name" value="N6_MTASE"/>
    <property type="match status" value="1"/>
</dbReference>
<reference evidence="10 11" key="2">
    <citation type="submission" date="2019-01" db="EMBL/GenBank/DDBJ databases">
        <title>The decoding of complex shrimp genome reveals the adaptation for benthos swimmer, frequently molting mechanism and breeding impact on genome.</title>
        <authorList>
            <person name="Sun Y."/>
            <person name="Gao Y."/>
            <person name="Yu Y."/>
        </authorList>
    </citation>
    <scope>NUCLEOTIDE SEQUENCE [LARGE SCALE GENOMIC DNA]</scope>
    <source>
        <tissue evidence="10">Muscle</tissue>
    </source>
</reference>
<dbReference type="PROSITE" id="PS00489">
    <property type="entry name" value="RNA_POL_PHAGE_2"/>
    <property type="match status" value="1"/>
</dbReference>
<protein>
    <recommendedName>
        <fullName evidence="2 8">DNA-directed RNA polymerase</fullName>
        <ecNumber evidence="2 8">2.7.7.6</ecNumber>
    </recommendedName>
</protein>
<dbReference type="Proteomes" id="UP000283509">
    <property type="component" value="Unassembled WGS sequence"/>
</dbReference>
<dbReference type="GO" id="GO:0008168">
    <property type="term" value="F:methyltransferase activity"/>
    <property type="evidence" value="ECO:0007669"/>
    <property type="project" value="InterPro"/>
</dbReference>
<dbReference type="AlphaFoldDB" id="A0A423SP20"/>
<dbReference type="InterPro" id="IPR043502">
    <property type="entry name" value="DNA/RNA_pol_sf"/>
</dbReference>
<dbReference type="GO" id="GO:0071897">
    <property type="term" value="P:DNA biosynthetic process"/>
    <property type="evidence" value="ECO:0007669"/>
    <property type="project" value="UniProtKB-ARBA"/>
</dbReference>
<dbReference type="InterPro" id="IPR007757">
    <property type="entry name" value="MT-A70-like"/>
</dbReference>
<evidence type="ECO:0000259" key="9">
    <source>
        <dbReference type="Pfam" id="PF00940"/>
    </source>
</evidence>
<dbReference type="InterPro" id="IPR002092">
    <property type="entry name" value="DNA-dir_Rpol_phage-type"/>
</dbReference>
<dbReference type="SUPFAM" id="SSF56672">
    <property type="entry name" value="DNA/RNA polymerases"/>
    <property type="match status" value="1"/>
</dbReference>
<evidence type="ECO:0000256" key="6">
    <source>
        <dbReference type="ARBA" id="ARBA00023163"/>
    </source>
</evidence>
<dbReference type="GO" id="GO:0032259">
    <property type="term" value="P:methylation"/>
    <property type="evidence" value="ECO:0007669"/>
    <property type="project" value="InterPro"/>
</dbReference>
<dbReference type="SUPFAM" id="SSF53335">
    <property type="entry name" value="S-adenosyl-L-methionine-dependent methyltransferases"/>
    <property type="match status" value="1"/>
</dbReference>
<keyword evidence="5 8" id="KW-0548">Nucleotidyltransferase</keyword>
<comment type="catalytic activity">
    <reaction evidence="7 8">
        <text>RNA(n) + a ribonucleoside 5'-triphosphate = RNA(n+1) + diphosphate</text>
        <dbReference type="Rhea" id="RHEA:21248"/>
        <dbReference type="Rhea" id="RHEA-COMP:14527"/>
        <dbReference type="Rhea" id="RHEA-COMP:17342"/>
        <dbReference type="ChEBI" id="CHEBI:33019"/>
        <dbReference type="ChEBI" id="CHEBI:61557"/>
        <dbReference type="ChEBI" id="CHEBI:140395"/>
        <dbReference type="EC" id="2.7.7.6"/>
    </reaction>
</comment>
<evidence type="ECO:0000256" key="7">
    <source>
        <dbReference type="ARBA" id="ARBA00048552"/>
    </source>
</evidence>
<dbReference type="PROSITE" id="PS00900">
    <property type="entry name" value="RNA_POL_PHAGE_1"/>
    <property type="match status" value="1"/>
</dbReference>
<evidence type="ECO:0000256" key="5">
    <source>
        <dbReference type="ARBA" id="ARBA00022695"/>
    </source>
</evidence>
<evidence type="ECO:0000256" key="2">
    <source>
        <dbReference type="ARBA" id="ARBA00012418"/>
    </source>
</evidence>
<keyword evidence="6 8" id="KW-0804">Transcription</keyword>
<dbReference type="Gene3D" id="1.10.150.20">
    <property type="entry name" value="5' to 3' exonuclease, C-terminal subdomain"/>
    <property type="match status" value="1"/>
</dbReference>
<keyword evidence="3 8" id="KW-0240">DNA-directed RNA polymerase</keyword>
<proteinExistence type="inferred from homology"/>
<name>A0A423SP20_PENVA</name>
<dbReference type="Gene3D" id="3.40.50.150">
    <property type="entry name" value="Vaccinia Virus protein VP39"/>
    <property type="match status" value="1"/>
</dbReference>
<evidence type="ECO:0000256" key="3">
    <source>
        <dbReference type="ARBA" id="ARBA00022478"/>
    </source>
</evidence>
<dbReference type="GO" id="GO:0001018">
    <property type="term" value="F:mitochondrial promoter sequence-specific DNA binding"/>
    <property type="evidence" value="ECO:0007669"/>
    <property type="project" value="TreeGrafter"/>
</dbReference>
<evidence type="ECO:0000256" key="8">
    <source>
        <dbReference type="RuleBase" id="RU003805"/>
    </source>
</evidence>
<dbReference type="InterPro" id="IPR029063">
    <property type="entry name" value="SAM-dependent_MTases_sf"/>
</dbReference>
<accession>A0A423SP20</accession>
<comment type="function">
    <text evidence="8">DNA-dependent RNA polymerase catalyzes the transcription of DNA into RNA using the four ribonucleoside triphosphates as substrates.</text>
</comment>
<dbReference type="InterPro" id="IPR002052">
    <property type="entry name" value="DNA_methylase_N6_adenine_CS"/>
</dbReference>
<dbReference type="GO" id="GO:0006390">
    <property type="term" value="P:mitochondrial transcription"/>
    <property type="evidence" value="ECO:0007669"/>
    <property type="project" value="TreeGrafter"/>
</dbReference>
<sequence length="800" mass="90227">MLFDLRTPFLMDGQAEKIATQLEGKEIKARKRKRESRKMVPQDDDEEKHIREVFAALRLRSEYKEMFSYVPSSDDFRQNNSVIREMRKRFTEISNITLPVLDESHNNANLGVREIENHKFLLPQNVRYICDDVSNLLSHVSGDQFDIIVMDPPWLNKYVKRRCLAHGSHHGYDMMPVSDILALPVGKILSPKALVVVWCTNNASIMEEFVQGCTIGIFPLPESAAVVFLMEMCECNCCEDSNVVGCAHETQRRAPDCIFRKLVSVPAVSGLLDDVCNFVPCGIGPCSTHTLCVWDSRFQSALGGGTQRTWWLSLSFLCEGYCGMIFLFASGPLAGPPLDFPYLKDGGPRLEWQEKSLPVSPNYSLIRNRSELGQERVPHLAQLARGHLMTPLEVIPAGFTIPTYGQKGLCGKKYTKQLAAALRSPDPHEFVSHLPIHQDGSCNGLQHYAALGRDEVGAVSVNLASSHTPQDVYSAVAVLVEEERKKDAEMGKEIAKVLEGFVRRKVIKQTVMTTVYGVTRYGARLQIEKQLKALDDFPMDQRWAASQYLVHKTFHSLEKMFTATKEIQDWFTECARVIAQTRSENIEWVTPLGFPVVQPYSKTSGNKICMEKLPSSYSMDSFMRPNVMKQKNAFPPNFIHSLDSSHMMLTSLFCQQAGITFVSVHDCFWTHANTVDIMNKVCRNQFVALHSEPILEDLSLFLQEKFGYDRRSSLQLLSDSNSPPFPSPQLPFDSNPLLNSYLNQILPSFPPLNFHLTHPSPQLALVPLNSHSTQILPSFSPLNFHLTQILLSFPSPQLPI</sequence>
<keyword evidence="11" id="KW-1185">Reference proteome</keyword>
<dbReference type="PANTHER" id="PTHR10102">
    <property type="entry name" value="DNA-DIRECTED RNA POLYMERASE, MITOCHONDRIAL"/>
    <property type="match status" value="1"/>
</dbReference>
<reference evidence="10 11" key="1">
    <citation type="submission" date="2018-04" db="EMBL/GenBank/DDBJ databases">
        <authorList>
            <person name="Zhang X."/>
            <person name="Yuan J."/>
            <person name="Li F."/>
            <person name="Xiang J."/>
        </authorList>
    </citation>
    <scope>NUCLEOTIDE SEQUENCE [LARGE SCALE GENOMIC DNA]</scope>
    <source>
        <tissue evidence="10">Muscle</tissue>
    </source>
</reference>
<dbReference type="FunFam" id="1.10.150.20:FF:000031">
    <property type="entry name" value="DNA-directed RNA polymerase"/>
    <property type="match status" value="1"/>
</dbReference>
<evidence type="ECO:0000313" key="10">
    <source>
        <dbReference type="EMBL" id="ROT65947.1"/>
    </source>
</evidence>